<name>A0A9D4R6T5_DREPO</name>
<feature type="signal peptide" evidence="2">
    <location>
        <begin position="1"/>
        <end position="23"/>
    </location>
</feature>
<comment type="caution">
    <text evidence="4">The sequence shown here is derived from an EMBL/GenBank/DDBJ whole genome shotgun (WGS) entry which is preliminary data.</text>
</comment>
<reference evidence="4" key="2">
    <citation type="submission" date="2020-11" db="EMBL/GenBank/DDBJ databases">
        <authorList>
            <person name="McCartney M.A."/>
            <person name="Auch B."/>
            <person name="Kono T."/>
            <person name="Mallez S."/>
            <person name="Becker A."/>
            <person name="Gohl D.M."/>
            <person name="Silverstein K.A.T."/>
            <person name="Koren S."/>
            <person name="Bechman K.B."/>
            <person name="Herman A."/>
            <person name="Abrahante J.E."/>
            <person name="Garbe J."/>
        </authorList>
    </citation>
    <scope>NUCLEOTIDE SEQUENCE</scope>
    <source>
        <strain evidence="4">Duluth1</strain>
        <tissue evidence="4">Whole animal</tissue>
    </source>
</reference>
<keyword evidence="1" id="KW-1015">Disulfide bond</keyword>
<protein>
    <recommendedName>
        <fullName evidence="3">C-type lectin domain-containing protein</fullName>
    </recommendedName>
</protein>
<accession>A0A9D4R6T5</accession>
<gene>
    <name evidence="4" type="ORF">DPMN_097942</name>
</gene>
<keyword evidence="5" id="KW-1185">Reference proteome</keyword>
<evidence type="ECO:0000256" key="1">
    <source>
        <dbReference type="ARBA" id="ARBA00023157"/>
    </source>
</evidence>
<evidence type="ECO:0000313" key="4">
    <source>
        <dbReference type="EMBL" id="KAH3855375.1"/>
    </source>
</evidence>
<dbReference type="SUPFAM" id="SSF56436">
    <property type="entry name" value="C-type lectin-like"/>
    <property type="match status" value="1"/>
</dbReference>
<dbReference type="PROSITE" id="PS00615">
    <property type="entry name" value="C_TYPE_LECTIN_1"/>
    <property type="match status" value="1"/>
</dbReference>
<feature type="chain" id="PRO_5039082259" description="C-type lectin domain-containing protein" evidence="2">
    <location>
        <begin position="24"/>
        <end position="170"/>
    </location>
</feature>
<dbReference type="SMART" id="SM00034">
    <property type="entry name" value="CLECT"/>
    <property type="match status" value="1"/>
</dbReference>
<dbReference type="EMBL" id="JAIWYP010000003">
    <property type="protein sequence ID" value="KAH3855375.1"/>
    <property type="molecule type" value="Genomic_DNA"/>
</dbReference>
<proteinExistence type="predicted"/>
<organism evidence="4 5">
    <name type="scientific">Dreissena polymorpha</name>
    <name type="common">Zebra mussel</name>
    <name type="synonym">Mytilus polymorpha</name>
    <dbReference type="NCBI Taxonomy" id="45954"/>
    <lineage>
        <taxon>Eukaryota</taxon>
        <taxon>Metazoa</taxon>
        <taxon>Spiralia</taxon>
        <taxon>Lophotrochozoa</taxon>
        <taxon>Mollusca</taxon>
        <taxon>Bivalvia</taxon>
        <taxon>Autobranchia</taxon>
        <taxon>Heteroconchia</taxon>
        <taxon>Euheterodonta</taxon>
        <taxon>Imparidentia</taxon>
        <taxon>Neoheterodontei</taxon>
        <taxon>Myida</taxon>
        <taxon>Dreissenoidea</taxon>
        <taxon>Dreissenidae</taxon>
        <taxon>Dreissena</taxon>
    </lineage>
</organism>
<feature type="domain" description="C-type lectin" evidence="3">
    <location>
        <begin position="34"/>
        <end position="159"/>
    </location>
</feature>
<dbReference type="InterPro" id="IPR016186">
    <property type="entry name" value="C-type_lectin-like/link_sf"/>
</dbReference>
<dbReference type="Gene3D" id="3.10.100.10">
    <property type="entry name" value="Mannose-Binding Protein A, subunit A"/>
    <property type="match status" value="1"/>
</dbReference>
<dbReference type="Proteomes" id="UP000828390">
    <property type="component" value="Unassembled WGS sequence"/>
</dbReference>
<evidence type="ECO:0000313" key="5">
    <source>
        <dbReference type="Proteomes" id="UP000828390"/>
    </source>
</evidence>
<dbReference type="InterPro" id="IPR018378">
    <property type="entry name" value="C-type_lectin_CS"/>
</dbReference>
<evidence type="ECO:0000256" key="2">
    <source>
        <dbReference type="SAM" id="SignalP"/>
    </source>
</evidence>
<dbReference type="AlphaFoldDB" id="A0A9D4R6T5"/>
<keyword evidence="2" id="KW-0732">Signal</keyword>
<dbReference type="InterPro" id="IPR001304">
    <property type="entry name" value="C-type_lectin-like"/>
</dbReference>
<dbReference type="Pfam" id="PF00059">
    <property type="entry name" value="Lectin_C"/>
    <property type="match status" value="1"/>
</dbReference>
<evidence type="ECO:0000259" key="3">
    <source>
        <dbReference type="PROSITE" id="PS50041"/>
    </source>
</evidence>
<dbReference type="CDD" id="cd00037">
    <property type="entry name" value="CLECT"/>
    <property type="match status" value="1"/>
</dbReference>
<sequence length="170" mass="19330">MIMALLPIIIAVMTAAFIAQTGASALCDDGWTAYGSSCYFSDDKTQMHWAEGTNYCQAHGGAYITTIQSEGEFLFLQDMCRRLFKNDRNNFFYLGATDEEIEGIWRWYTDNSLVNEGYHNWSPGQPNARVNENCAVLWGPNDYTWHDHFCNENAYVICEKPGLKRPEVVG</sequence>
<dbReference type="OrthoDB" id="6116695at2759"/>
<dbReference type="InterPro" id="IPR050111">
    <property type="entry name" value="C-type_lectin/snaclec_domain"/>
</dbReference>
<dbReference type="InterPro" id="IPR016187">
    <property type="entry name" value="CTDL_fold"/>
</dbReference>
<reference evidence="4" key="1">
    <citation type="journal article" date="2019" name="bioRxiv">
        <title>The Genome of the Zebra Mussel, Dreissena polymorpha: A Resource for Invasive Species Research.</title>
        <authorList>
            <person name="McCartney M.A."/>
            <person name="Auch B."/>
            <person name="Kono T."/>
            <person name="Mallez S."/>
            <person name="Zhang Y."/>
            <person name="Obille A."/>
            <person name="Becker A."/>
            <person name="Abrahante J.E."/>
            <person name="Garbe J."/>
            <person name="Badalamenti J.P."/>
            <person name="Herman A."/>
            <person name="Mangelson H."/>
            <person name="Liachko I."/>
            <person name="Sullivan S."/>
            <person name="Sone E.D."/>
            <person name="Koren S."/>
            <person name="Silverstein K.A.T."/>
            <person name="Beckman K.B."/>
            <person name="Gohl D.M."/>
        </authorList>
    </citation>
    <scope>NUCLEOTIDE SEQUENCE</scope>
    <source>
        <strain evidence="4">Duluth1</strain>
        <tissue evidence="4">Whole animal</tissue>
    </source>
</reference>
<dbReference type="PROSITE" id="PS50041">
    <property type="entry name" value="C_TYPE_LECTIN_2"/>
    <property type="match status" value="1"/>
</dbReference>
<dbReference type="PANTHER" id="PTHR22803">
    <property type="entry name" value="MANNOSE, PHOSPHOLIPASE, LECTIN RECEPTOR RELATED"/>
    <property type="match status" value="1"/>
</dbReference>